<dbReference type="RefSeq" id="WP_091271090.1">
    <property type="nucleotide sequence ID" value="NZ_FAOZ01000001.1"/>
</dbReference>
<protein>
    <recommendedName>
        <fullName evidence="3">Immunity protein 8</fullName>
    </recommendedName>
</protein>
<reference evidence="2" key="1">
    <citation type="submission" date="2015-11" db="EMBL/GenBank/DDBJ databases">
        <authorList>
            <person name="Varghese N."/>
        </authorList>
    </citation>
    <scope>NUCLEOTIDE SEQUENCE [LARGE SCALE GENOMIC DNA]</scope>
    <source>
        <strain evidence="2">DSM 45899</strain>
    </source>
</reference>
<sequence>MGVIKVEPAGGRGYQVEVAEETAPGVHGLTFSYRVWVDDDVITALELDPDDDAALVALVRESFGYLLAREPATAILQSFDLSTISRYFPSYLEEIRERVPR</sequence>
<accession>A0A0S4QEY7</accession>
<evidence type="ECO:0000313" key="2">
    <source>
        <dbReference type="Proteomes" id="UP000198802"/>
    </source>
</evidence>
<proteinExistence type="predicted"/>
<organism evidence="1 2">
    <name type="scientific">Parafrankia irregularis</name>
    <dbReference type="NCBI Taxonomy" id="795642"/>
    <lineage>
        <taxon>Bacteria</taxon>
        <taxon>Bacillati</taxon>
        <taxon>Actinomycetota</taxon>
        <taxon>Actinomycetes</taxon>
        <taxon>Frankiales</taxon>
        <taxon>Frankiaceae</taxon>
        <taxon>Parafrankia</taxon>
    </lineage>
</organism>
<dbReference type="AlphaFoldDB" id="A0A0S4QEY7"/>
<dbReference type="Proteomes" id="UP000198802">
    <property type="component" value="Unassembled WGS sequence"/>
</dbReference>
<keyword evidence="2" id="KW-1185">Reference proteome</keyword>
<gene>
    <name evidence="1" type="ORF">Ga0074812_101225</name>
</gene>
<evidence type="ECO:0000313" key="1">
    <source>
        <dbReference type="EMBL" id="CUU53727.1"/>
    </source>
</evidence>
<dbReference type="EMBL" id="FAOZ01000001">
    <property type="protein sequence ID" value="CUU53727.1"/>
    <property type="molecule type" value="Genomic_DNA"/>
</dbReference>
<name>A0A0S4QEY7_9ACTN</name>
<evidence type="ECO:0008006" key="3">
    <source>
        <dbReference type="Google" id="ProtNLM"/>
    </source>
</evidence>